<feature type="domain" description="Integral membrane protein YccS N-terminal" evidence="8">
    <location>
        <begin position="88"/>
        <end position="341"/>
    </location>
</feature>
<protein>
    <recommendedName>
        <fullName evidence="12">Integral membrane protein YccS N-terminal domain-containing protein</fullName>
    </recommendedName>
</protein>
<proteinExistence type="inferred from homology"/>
<keyword evidence="5 7" id="KW-0472">Membrane</keyword>
<evidence type="ECO:0000313" key="11">
    <source>
        <dbReference type="Proteomes" id="UP000654345"/>
    </source>
</evidence>
<comment type="similarity">
    <text evidence="6">Belongs to the YccS/YhfK family.</text>
</comment>
<reference evidence="10 11" key="1">
    <citation type="journal article" date="2021" name="Int. J. Syst. Evol. Microbiol.">
        <title>Reticulibacter mediterranei gen. nov., sp. nov., within the new family Reticulibacteraceae fam. nov., and Ktedonospora formicarum gen. nov., sp. nov., Ktedonobacter robiniae sp. nov., Dictyobacter formicarum sp. nov. and Dictyobacter arantiisoli sp. nov., belonging to the class Ktedonobacteria.</title>
        <authorList>
            <person name="Yabe S."/>
            <person name="Zheng Y."/>
            <person name="Wang C.M."/>
            <person name="Sakai Y."/>
            <person name="Abe K."/>
            <person name="Yokota A."/>
            <person name="Donadio S."/>
            <person name="Cavaletti L."/>
            <person name="Monciardini P."/>
        </authorList>
    </citation>
    <scope>NUCLEOTIDE SEQUENCE [LARGE SCALE GENOMIC DNA]</scope>
    <source>
        <strain evidence="10 11">SOSP1-30</strain>
    </source>
</reference>
<keyword evidence="3 7" id="KW-0812">Transmembrane</keyword>
<dbReference type="PANTHER" id="PTHR30509">
    <property type="entry name" value="P-HYDROXYBENZOIC ACID EFFLUX PUMP SUBUNIT-RELATED"/>
    <property type="match status" value="1"/>
</dbReference>
<evidence type="ECO:0008006" key="12">
    <source>
        <dbReference type="Google" id="ProtNLM"/>
    </source>
</evidence>
<dbReference type="Pfam" id="PF12805">
    <property type="entry name" value="FUSC-like"/>
    <property type="match status" value="1"/>
</dbReference>
<dbReference type="Proteomes" id="UP000654345">
    <property type="component" value="Unassembled WGS sequence"/>
</dbReference>
<evidence type="ECO:0000256" key="3">
    <source>
        <dbReference type="ARBA" id="ARBA00022692"/>
    </source>
</evidence>
<dbReference type="PANTHER" id="PTHR30509:SF9">
    <property type="entry name" value="MULTIDRUG RESISTANCE PROTEIN MDTO"/>
    <property type="match status" value="1"/>
</dbReference>
<feature type="domain" description="Integral membrane bound transporter" evidence="9">
    <location>
        <begin position="453"/>
        <end position="576"/>
    </location>
</feature>
<gene>
    <name evidence="10" type="ORF">KSB_93370</name>
</gene>
<name>A0ABQ3V7E4_9CHLR</name>
<comment type="caution">
    <text evidence="10">The sequence shown here is derived from an EMBL/GenBank/DDBJ whole genome shotgun (WGS) entry which is preliminary data.</text>
</comment>
<feature type="transmembrane region" description="Helical" evidence="7">
    <location>
        <begin position="132"/>
        <end position="148"/>
    </location>
</feature>
<evidence type="ECO:0000256" key="4">
    <source>
        <dbReference type="ARBA" id="ARBA00022989"/>
    </source>
</evidence>
<comment type="subcellular location">
    <subcellularLocation>
        <location evidence="1">Cell membrane</location>
        <topology evidence="1">Multi-pass membrane protein</topology>
    </subcellularLocation>
</comment>
<feature type="transmembrane region" description="Helical" evidence="7">
    <location>
        <begin position="536"/>
        <end position="555"/>
    </location>
</feature>
<dbReference type="EMBL" id="BNJG01000007">
    <property type="protein sequence ID" value="GHO60862.1"/>
    <property type="molecule type" value="Genomic_DNA"/>
</dbReference>
<accession>A0ABQ3V7E4</accession>
<evidence type="ECO:0000313" key="10">
    <source>
        <dbReference type="EMBL" id="GHO60862.1"/>
    </source>
</evidence>
<organism evidence="10 11">
    <name type="scientific">Ktedonobacter robiniae</name>
    <dbReference type="NCBI Taxonomy" id="2778365"/>
    <lineage>
        <taxon>Bacteria</taxon>
        <taxon>Bacillati</taxon>
        <taxon>Chloroflexota</taxon>
        <taxon>Ktedonobacteria</taxon>
        <taxon>Ktedonobacterales</taxon>
        <taxon>Ktedonobacteraceae</taxon>
        <taxon>Ktedonobacter</taxon>
    </lineage>
</organism>
<feature type="transmembrane region" description="Helical" evidence="7">
    <location>
        <begin position="561"/>
        <end position="582"/>
    </location>
</feature>
<keyword evidence="11" id="KW-1185">Reference proteome</keyword>
<feature type="transmembrane region" description="Helical" evidence="7">
    <location>
        <begin position="496"/>
        <end position="529"/>
    </location>
</feature>
<dbReference type="InterPro" id="IPR049453">
    <property type="entry name" value="Memb_transporter_dom"/>
</dbReference>
<feature type="transmembrane region" description="Helical" evidence="7">
    <location>
        <begin position="46"/>
        <end position="70"/>
    </location>
</feature>
<feature type="transmembrane region" description="Helical" evidence="7">
    <location>
        <begin position="154"/>
        <end position="175"/>
    </location>
</feature>
<evidence type="ECO:0000256" key="7">
    <source>
        <dbReference type="SAM" id="Phobius"/>
    </source>
</evidence>
<feature type="transmembrane region" description="Helical" evidence="7">
    <location>
        <begin position="82"/>
        <end position="100"/>
    </location>
</feature>
<evidence type="ECO:0000256" key="2">
    <source>
        <dbReference type="ARBA" id="ARBA00022475"/>
    </source>
</evidence>
<keyword evidence="4 7" id="KW-1133">Transmembrane helix</keyword>
<evidence type="ECO:0000259" key="8">
    <source>
        <dbReference type="Pfam" id="PF12805"/>
    </source>
</evidence>
<dbReference type="InterPro" id="IPR032692">
    <property type="entry name" value="YccS_N"/>
</dbReference>
<evidence type="ECO:0000259" key="9">
    <source>
        <dbReference type="Pfam" id="PF13515"/>
    </source>
</evidence>
<evidence type="ECO:0000256" key="6">
    <source>
        <dbReference type="ARBA" id="ARBA00043993"/>
    </source>
</evidence>
<evidence type="ECO:0000256" key="1">
    <source>
        <dbReference type="ARBA" id="ARBA00004651"/>
    </source>
</evidence>
<dbReference type="Pfam" id="PF13515">
    <property type="entry name" value="FUSC_2"/>
    <property type="match status" value="1"/>
</dbReference>
<keyword evidence="2" id="KW-1003">Cell membrane</keyword>
<sequence length="764" mass="85824">MLFSFLQPNIDRARNATHAHIRTMITLDTAAWQNGVRMAIISVAPILIGVLTAHLALSVMAFLGALGVAFADVGGEYQNRALSMFSATVFMTVTVLVATITGANPWLVTLLMFAWAFFGSMAGLYGHLAGKVGFSTIFVFILVMGQPASIGVAWMRMLAVIIGAAWSLAISLWLWPFRPFLPARQAVSGYYQAVSALLRKACHIELEQHWNEEVKQERARLQRAHDKAHQIVAGQRSQRSDAHPFHSLLLMLVLQADSLMEAVIALVEELAVARTQNYHQDEQSAFVMEECAALLEQLAYAIAGKKQGLRLETLEHSLYAIETQEYVLRASLPQLKKEYYTLANTRMLKIQPEHQHSLIHDWLSLRLVNTRNLANLLKRMSELTREARDLLTQSDGQEILQEMLQAEATSKGKFSWKALYAVVRERVSLFKDNLTLRSFTLRHALRLATISAVAVAIAKLLHIPDGSWIALNILFILRPDYGATREQTVQRILGTIIGAILGMLLITVLHINFLIFPVMIVMSFFCFAYQEKNNTLFILFFTTFIIIMLDLIMPGNGLVPFIRIATTLAGGSMGILAGYLFWPLWERERLPQQMGRTILANRAYIASVLAAFIADSDKKAALEAVRRASKDAHVQNVNAAAAFQRLLNEQRASENEIERFHILVTYNQRICDNATALAAHISTRPEHDKFHQLERFSQQMKWMLLDVEEAARTGQRIGVNSPFKGMLRDVLASLQYLLATYPANIAEQQEGKGEMARRAYSMCE</sequence>
<evidence type="ECO:0000256" key="5">
    <source>
        <dbReference type="ARBA" id="ARBA00023136"/>
    </source>
</evidence>